<dbReference type="EMBL" id="KK207780">
    <property type="protein sequence ID" value="EZF54700.1"/>
    <property type="molecule type" value="Genomic_DNA"/>
</dbReference>
<organism evidence="7">
    <name type="scientific">Trichophyton rubrum CBS 288.86</name>
    <dbReference type="NCBI Taxonomy" id="1215330"/>
    <lineage>
        <taxon>Eukaryota</taxon>
        <taxon>Fungi</taxon>
        <taxon>Dikarya</taxon>
        <taxon>Ascomycota</taxon>
        <taxon>Pezizomycotina</taxon>
        <taxon>Eurotiomycetes</taxon>
        <taxon>Eurotiomycetidae</taxon>
        <taxon>Onygenales</taxon>
        <taxon>Arthrodermataceae</taxon>
        <taxon>Trichophyton</taxon>
    </lineage>
</organism>
<evidence type="ECO:0000256" key="6">
    <source>
        <dbReference type="RuleBase" id="RU003785"/>
    </source>
</evidence>
<dbReference type="Gene3D" id="3.30.160.60">
    <property type="entry name" value="Classic Zinc Finger"/>
    <property type="match status" value="1"/>
</dbReference>
<dbReference type="HAMAP" id="MF_00185">
    <property type="entry name" value="IPP_trans"/>
    <property type="match status" value="1"/>
</dbReference>
<dbReference type="NCBIfam" id="TIGR00174">
    <property type="entry name" value="miaA"/>
    <property type="match status" value="1"/>
</dbReference>
<keyword evidence="3 6" id="KW-0547">Nucleotide-binding</keyword>
<evidence type="ECO:0000256" key="2">
    <source>
        <dbReference type="ARBA" id="ARBA00022679"/>
    </source>
</evidence>
<name>A0A022W8G2_TRIRU</name>
<dbReference type="PANTHER" id="PTHR11088:SF89">
    <property type="entry name" value="TRNA DIMETHYLALLYLTRANSFERASE"/>
    <property type="match status" value="1"/>
</dbReference>
<dbReference type="GO" id="GO:0052381">
    <property type="term" value="F:tRNA dimethylallyltransferase activity"/>
    <property type="evidence" value="ECO:0007669"/>
    <property type="project" value="UniProtKB-EC"/>
</dbReference>
<dbReference type="PIRSF" id="PIRSF039110">
    <property type="entry name" value="IPP_transferase"/>
    <property type="match status" value="1"/>
</dbReference>
<dbReference type="HOGENOM" id="CLU_032616_2_3_1"/>
<dbReference type="AlphaFoldDB" id="A0A022W8G2"/>
<dbReference type="SUPFAM" id="SSF57667">
    <property type="entry name" value="beta-beta-alpha zinc fingers"/>
    <property type="match status" value="1"/>
</dbReference>
<keyword evidence="4 6" id="KW-0067">ATP-binding</keyword>
<sequence length="500" mass="57271">MFRFTRSLMAKTNSTMNPLIAVVGATGTGKSKLAVDLAVRVNGEIISADAMQMYKGLPITTNQIPIEERHGIPHHLIGCVDLDQDPWRVGVFKKESLKIIDEIRSRGKVPILVGGTHYYTQSVLFHEPLLDEGEGNPNSQMFKPSEGLPNYEVSKAESEERVDFSILNASPEEVYEKLKEVDPIMANRWHPNEKRKVRRSLEIYLQTGRRASDIYEEQKKKIRQAALQDDDSCEAGEFEDPATQLGQARFSLLVFWAHTEKEELRKRLDKRVHEMIDQGLLQEAQRMFKYLQDKASEGVEVDRTRGVWMSIGFKELEPYINELLTAKEEPNSELDKVKEECIESIQAATKIYAKHQTRWIRNKLWKALGTSGMTDRLYIADSTNVEDWDTVVRQPAEEIASKFLSGVSLPHPKEVSAVAKEFFESANAPARFEVDDIPQMRICSTCNATIAGADTWEIHMKGRRHKRAVKSAENRRRRDEYFQKLREQSEENNRDTCLEA</sequence>
<proteinExistence type="inferred from homology"/>
<dbReference type="OrthoDB" id="775260at2759"/>
<protein>
    <recommendedName>
        <fullName evidence="5">tRNA dimethylallyltransferase</fullName>
        <ecNumber evidence="5">2.5.1.75</ecNumber>
    </recommendedName>
</protein>
<dbReference type="InterPro" id="IPR030666">
    <property type="entry name" value="IPP_transferase_euk"/>
</dbReference>
<dbReference type="InterPro" id="IPR027417">
    <property type="entry name" value="P-loop_NTPase"/>
</dbReference>
<keyword evidence="2 6" id="KW-0808">Transferase</keyword>
<comment type="similarity">
    <text evidence="1 6">Belongs to the IPP transferase family.</text>
</comment>
<gene>
    <name evidence="7" type="ORF">H103_02673</name>
</gene>
<evidence type="ECO:0000256" key="4">
    <source>
        <dbReference type="ARBA" id="ARBA00022840"/>
    </source>
</evidence>
<dbReference type="InterPro" id="IPR036236">
    <property type="entry name" value="Znf_C2H2_sf"/>
</dbReference>
<dbReference type="InterPro" id="IPR018022">
    <property type="entry name" value="IPT"/>
</dbReference>
<dbReference type="Proteomes" id="UP000023758">
    <property type="component" value="Unassembled WGS sequence"/>
</dbReference>
<dbReference type="Gene3D" id="1.10.20.140">
    <property type="match status" value="1"/>
</dbReference>
<keyword evidence="5" id="KW-0819">tRNA processing</keyword>
<dbReference type="PANTHER" id="PTHR11088">
    <property type="entry name" value="TRNA DIMETHYLALLYLTRANSFERASE"/>
    <property type="match status" value="1"/>
</dbReference>
<dbReference type="GO" id="GO:0006400">
    <property type="term" value="P:tRNA modification"/>
    <property type="evidence" value="ECO:0007669"/>
    <property type="project" value="TreeGrafter"/>
</dbReference>
<dbReference type="Pfam" id="PF01715">
    <property type="entry name" value="IPPT"/>
    <property type="match status" value="1"/>
</dbReference>
<dbReference type="Gene3D" id="3.40.50.300">
    <property type="entry name" value="P-loop containing nucleotide triphosphate hydrolases"/>
    <property type="match status" value="1"/>
</dbReference>
<reference evidence="7" key="1">
    <citation type="submission" date="2014-02" db="EMBL/GenBank/DDBJ databases">
        <title>The Genome Sequence of Trichophyton rubrum (morphotype fischeri) CBS 288.86.</title>
        <authorList>
            <consortium name="The Broad Institute Genomics Platform"/>
            <person name="Cuomo C.A."/>
            <person name="White T.C."/>
            <person name="Graser Y."/>
            <person name="Martinez-Rossi N."/>
            <person name="Heitman J."/>
            <person name="Young S.K."/>
            <person name="Zeng Q."/>
            <person name="Gargeya S."/>
            <person name="Abouelleil A."/>
            <person name="Alvarado L."/>
            <person name="Chapman S.B."/>
            <person name="Gainer-Dewar J."/>
            <person name="Goldberg J."/>
            <person name="Griggs A."/>
            <person name="Gujja S."/>
            <person name="Hansen M."/>
            <person name="Howarth C."/>
            <person name="Imamovic A."/>
            <person name="Larimer J."/>
            <person name="Martinez D."/>
            <person name="Murphy C."/>
            <person name="Pearson M.D."/>
            <person name="Persinoti G."/>
            <person name="Poon T."/>
            <person name="Priest M."/>
            <person name="Roberts A.D."/>
            <person name="Saif S."/>
            <person name="Shea T.D."/>
            <person name="Sykes S.N."/>
            <person name="Wortman J."/>
            <person name="Nusbaum C."/>
            <person name="Birren B."/>
        </authorList>
    </citation>
    <scope>NUCLEOTIDE SEQUENCE [LARGE SCALE GENOMIC DNA]</scope>
    <source>
        <strain evidence="7">CBS 288.86</strain>
    </source>
</reference>
<accession>A0A022W8G2</accession>
<dbReference type="SUPFAM" id="SSF52540">
    <property type="entry name" value="P-loop containing nucleoside triphosphate hydrolases"/>
    <property type="match status" value="2"/>
</dbReference>
<evidence type="ECO:0000313" key="7">
    <source>
        <dbReference type="EMBL" id="EZF54700.1"/>
    </source>
</evidence>
<dbReference type="GO" id="GO:0005524">
    <property type="term" value="F:ATP binding"/>
    <property type="evidence" value="ECO:0007669"/>
    <property type="project" value="UniProtKB-KW"/>
</dbReference>
<evidence type="ECO:0000256" key="1">
    <source>
        <dbReference type="ARBA" id="ARBA00005842"/>
    </source>
</evidence>
<comment type="catalytic activity">
    <reaction evidence="5">
        <text>adenosine(37) in tRNA + dimethylallyl diphosphate = N(6)-dimethylallyladenosine(37) in tRNA + diphosphate</text>
        <dbReference type="Rhea" id="RHEA:26482"/>
        <dbReference type="Rhea" id="RHEA-COMP:10162"/>
        <dbReference type="Rhea" id="RHEA-COMP:10375"/>
        <dbReference type="ChEBI" id="CHEBI:33019"/>
        <dbReference type="ChEBI" id="CHEBI:57623"/>
        <dbReference type="ChEBI" id="CHEBI:74411"/>
        <dbReference type="ChEBI" id="CHEBI:74415"/>
        <dbReference type="EC" id="2.5.1.75"/>
    </reaction>
</comment>
<evidence type="ECO:0000256" key="3">
    <source>
        <dbReference type="ARBA" id="ARBA00022741"/>
    </source>
</evidence>
<dbReference type="EC" id="2.5.1.75" evidence="5"/>
<dbReference type="GO" id="GO:0005739">
    <property type="term" value="C:mitochondrion"/>
    <property type="evidence" value="ECO:0007669"/>
    <property type="project" value="TreeGrafter"/>
</dbReference>
<dbReference type="InterPro" id="IPR039657">
    <property type="entry name" value="Dimethylallyltransferase"/>
</dbReference>
<evidence type="ECO:0000256" key="5">
    <source>
        <dbReference type="RuleBase" id="RU003783"/>
    </source>
</evidence>